<evidence type="ECO:0000256" key="3">
    <source>
        <dbReference type="ARBA" id="ARBA00022737"/>
    </source>
</evidence>
<evidence type="ECO:0000313" key="16">
    <source>
        <dbReference type="Proteomes" id="UP001159641"/>
    </source>
</evidence>
<keyword evidence="6" id="KW-0805">Transcription regulation</keyword>
<dbReference type="GO" id="GO:0003677">
    <property type="term" value="F:DNA binding"/>
    <property type="evidence" value="ECO:0007669"/>
    <property type="project" value="UniProtKB-KW"/>
</dbReference>
<feature type="domain" description="C2H2-type" evidence="13">
    <location>
        <begin position="394"/>
        <end position="422"/>
    </location>
</feature>
<keyword evidence="16" id="KW-1185">Reference proteome</keyword>
<evidence type="ECO:0000256" key="6">
    <source>
        <dbReference type="ARBA" id="ARBA00023015"/>
    </source>
</evidence>
<name>A0AB34HPF4_ESCRO</name>
<keyword evidence="8" id="KW-0010">Activator</keyword>
<feature type="domain" description="C2H2-type" evidence="13">
    <location>
        <begin position="367"/>
        <end position="389"/>
    </location>
</feature>
<feature type="compositionally biased region" description="Basic residues" evidence="12">
    <location>
        <begin position="260"/>
        <end position="272"/>
    </location>
</feature>
<keyword evidence="4 11" id="KW-0863">Zinc-finger</keyword>
<dbReference type="Pfam" id="PF00096">
    <property type="entry name" value="zf-C2H2"/>
    <property type="match status" value="2"/>
</dbReference>
<dbReference type="GO" id="GO:0008270">
    <property type="term" value="F:zinc ion binding"/>
    <property type="evidence" value="ECO:0007669"/>
    <property type="project" value="UniProtKB-KW"/>
</dbReference>
<evidence type="ECO:0000256" key="12">
    <source>
        <dbReference type="SAM" id="MobiDB-lite"/>
    </source>
</evidence>
<protein>
    <recommendedName>
        <fullName evidence="17">PR domain zinc finger protein 15</fullName>
    </recommendedName>
</protein>
<dbReference type="InterPro" id="IPR050331">
    <property type="entry name" value="Zinc_finger"/>
</dbReference>
<dbReference type="PANTHER" id="PTHR16515">
    <property type="entry name" value="PR DOMAIN ZINC FINGER PROTEIN"/>
    <property type="match status" value="1"/>
</dbReference>
<evidence type="ECO:0000256" key="4">
    <source>
        <dbReference type="ARBA" id="ARBA00022771"/>
    </source>
</evidence>
<dbReference type="Pfam" id="PF21549">
    <property type="entry name" value="PRDM2_PR"/>
    <property type="match status" value="1"/>
</dbReference>
<feature type="region of interest" description="Disordered" evidence="12">
    <location>
        <begin position="490"/>
        <end position="542"/>
    </location>
</feature>
<dbReference type="PROSITE" id="PS50280">
    <property type="entry name" value="SET"/>
    <property type="match status" value="1"/>
</dbReference>
<sequence>MAEDGNEEIMFIWCEDCSQYHDSECPELGPVVMVKDSFVLSRARSSLPSNLEIRRLEDGAEGVFAVTQLVKRTQFGPFESRRVAKWEKESAFPLKVFQKDGHPVCFDTSNEDDCNWMMLVRPAAEPGHQNLTAFQHGSDVYFTTSRDIPPGTELRVWYAAFYAKRMDKPMLRQACPGLHAAGTPESSTPVEAEPSRWVCKVCSAAFLELQLLNEHLLGHLEQSKSVPPAGQQDPAAEKEADVPRGEPPAVPKSVSAAKEQKKKPRRGRKPKASKPEQPLVIVEGKEPTEQVAEIMTEVEPVTASPDERIMELVLGKLATTPSDASSVPKFPHHQSSGISLKRSLVLSSRHGIRRKLVRQLGEHRRIYQCSICSKIFQNSSNLSRHVRSHGDKLFKCEECTKLFSRKESLKQHVSYKHSRNEVDSEYRYRCGTCEKTFRIQSALEFHNCRTGERPRPALRRRYLAGWEPGVPAEGEVEPVVKQGGFMVAEDGASSTVRPPPSEDPARVQARALPLPRTHRPPLSLPLSPVPTRDMDPRLLACS</sequence>
<gene>
    <name evidence="15" type="ORF">J1605_003584</name>
</gene>
<keyword evidence="7" id="KW-0238">DNA-binding</keyword>
<keyword evidence="9" id="KW-0804">Transcription</keyword>
<accession>A0AB34HPF4</accession>
<keyword evidence="3" id="KW-0677">Repeat</keyword>
<dbReference type="SMART" id="SM00355">
    <property type="entry name" value="ZnF_C2H2"/>
    <property type="match status" value="4"/>
</dbReference>
<comment type="subcellular location">
    <subcellularLocation>
        <location evidence="1">Nucleus</location>
    </subcellularLocation>
</comment>
<keyword evidence="2" id="KW-0479">Metal-binding</keyword>
<dbReference type="CDD" id="cd19199">
    <property type="entry name" value="PR-SET_PRDM15"/>
    <property type="match status" value="1"/>
</dbReference>
<evidence type="ECO:0000259" key="14">
    <source>
        <dbReference type="PROSITE" id="PS50280"/>
    </source>
</evidence>
<organism evidence="15 16">
    <name type="scientific">Eschrichtius robustus</name>
    <name type="common">California gray whale</name>
    <name type="synonym">Eschrichtius gibbosus</name>
    <dbReference type="NCBI Taxonomy" id="9764"/>
    <lineage>
        <taxon>Eukaryota</taxon>
        <taxon>Metazoa</taxon>
        <taxon>Chordata</taxon>
        <taxon>Craniata</taxon>
        <taxon>Vertebrata</taxon>
        <taxon>Euteleostomi</taxon>
        <taxon>Mammalia</taxon>
        <taxon>Eutheria</taxon>
        <taxon>Laurasiatheria</taxon>
        <taxon>Artiodactyla</taxon>
        <taxon>Whippomorpha</taxon>
        <taxon>Cetacea</taxon>
        <taxon>Mysticeti</taxon>
        <taxon>Eschrichtiidae</taxon>
        <taxon>Eschrichtius</taxon>
    </lineage>
</organism>
<feature type="region of interest" description="Disordered" evidence="12">
    <location>
        <begin position="223"/>
        <end position="279"/>
    </location>
</feature>
<evidence type="ECO:0000256" key="9">
    <source>
        <dbReference type="ARBA" id="ARBA00023163"/>
    </source>
</evidence>
<dbReference type="InterPro" id="IPR013087">
    <property type="entry name" value="Znf_C2H2_type"/>
</dbReference>
<dbReference type="PANTHER" id="PTHR16515:SF34">
    <property type="entry name" value="PR DOMAIN ZINC FINGER PROTEIN 15"/>
    <property type="match status" value="1"/>
</dbReference>
<dbReference type="GO" id="GO:0010468">
    <property type="term" value="P:regulation of gene expression"/>
    <property type="evidence" value="ECO:0007669"/>
    <property type="project" value="TreeGrafter"/>
</dbReference>
<dbReference type="PROSITE" id="PS50157">
    <property type="entry name" value="ZINC_FINGER_C2H2_2"/>
    <property type="match status" value="3"/>
</dbReference>
<evidence type="ECO:0000256" key="5">
    <source>
        <dbReference type="ARBA" id="ARBA00022833"/>
    </source>
</evidence>
<dbReference type="InterPro" id="IPR001214">
    <property type="entry name" value="SET_dom"/>
</dbReference>
<feature type="domain" description="C2H2-type" evidence="13">
    <location>
        <begin position="428"/>
        <end position="456"/>
    </location>
</feature>
<proteinExistence type="predicted"/>
<evidence type="ECO:0008006" key="17">
    <source>
        <dbReference type="Google" id="ProtNLM"/>
    </source>
</evidence>
<dbReference type="InterPro" id="IPR036236">
    <property type="entry name" value="Znf_C2H2_sf"/>
</dbReference>
<dbReference type="GO" id="GO:0005634">
    <property type="term" value="C:nucleus"/>
    <property type="evidence" value="ECO:0007669"/>
    <property type="project" value="UniProtKB-SubCell"/>
</dbReference>
<evidence type="ECO:0000256" key="1">
    <source>
        <dbReference type="ARBA" id="ARBA00004123"/>
    </source>
</evidence>
<dbReference type="AlphaFoldDB" id="A0AB34HPF4"/>
<evidence type="ECO:0000256" key="8">
    <source>
        <dbReference type="ARBA" id="ARBA00023159"/>
    </source>
</evidence>
<dbReference type="PROSITE" id="PS00028">
    <property type="entry name" value="ZINC_FINGER_C2H2_1"/>
    <property type="match status" value="3"/>
</dbReference>
<feature type="compositionally biased region" description="Low complexity" evidence="12">
    <location>
        <begin position="509"/>
        <end position="531"/>
    </location>
</feature>
<dbReference type="InterPro" id="IPR044409">
    <property type="entry name" value="PRDM15_PR-SET"/>
</dbReference>
<evidence type="ECO:0000256" key="2">
    <source>
        <dbReference type="ARBA" id="ARBA00022723"/>
    </source>
</evidence>
<dbReference type="Gene3D" id="2.170.270.10">
    <property type="entry name" value="SET domain"/>
    <property type="match status" value="1"/>
</dbReference>
<comment type="caution">
    <text evidence="15">The sequence shown here is derived from an EMBL/GenBank/DDBJ whole genome shotgun (WGS) entry which is preliminary data.</text>
</comment>
<dbReference type="FunFam" id="2.170.270.10:FF:000007">
    <property type="entry name" value="PR domain zinc finger protein 10"/>
    <property type="match status" value="1"/>
</dbReference>
<dbReference type="Gene3D" id="3.30.160.60">
    <property type="entry name" value="Classic Zinc Finger"/>
    <property type="match status" value="2"/>
</dbReference>
<keyword evidence="5" id="KW-0862">Zinc</keyword>
<feature type="domain" description="SET" evidence="14">
    <location>
        <begin position="49"/>
        <end position="159"/>
    </location>
</feature>
<dbReference type="EMBL" id="JAIQCJ010000963">
    <property type="protein sequence ID" value="KAJ8793576.1"/>
    <property type="molecule type" value="Genomic_DNA"/>
</dbReference>
<evidence type="ECO:0000313" key="15">
    <source>
        <dbReference type="EMBL" id="KAJ8793576.1"/>
    </source>
</evidence>
<keyword evidence="10" id="KW-0539">Nucleus</keyword>
<feature type="compositionally biased region" description="Basic and acidic residues" evidence="12">
    <location>
        <begin position="235"/>
        <end position="244"/>
    </location>
</feature>
<evidence type="ECO:0000256" key="7">
    <source>
        <dbReference type="ARBA" id="ARBA00023125"/>
    </source>
</evidence>
<evidence type="ECO:0000256" key="11">
    <source>
        <dbReference type="PROSITE-ProRule" id="PRU00042"/>
    </source>
</evidence>
<evidence type="ECO:0000259" key="13">
    <source>
        <dbReference type="PROSITE" id="PS50157"/>
    </source>
</evidence>
<dbReference type="Proteomes" id="UP001159641">
    <property type="component" value="Unassembled WGS sequence"/>
</dbReference>
<dbReference type="FunFam" id="3.30.160.60:FF:005266">
    <property type="match status" value="1"/>
</dbReference>
<dbReference type="InterPro" id="IPR046341">
    <property type="entry name" value="SET_dom_sf"/>
</dbReference>
<reference evidence="15 16" key="1">
    <citation type="submission" date="2022-11" db="EMBL/GenBank/DDBJ databases">
        <title>Whole genome sequence of Eschrichtius robustus ER-17-0199.</title>
        <authorList>
            <person name="Bruniche-Olsen A."/>
            <person name="Black A.N."/>
            <person name="Fields C.J."/>
            <person name="Walden K."/>
            <person name="Dewoody J.A."/>
        </authorList>
    </citation>
    <scope>NUCLEOTIDE SEQUENCE [LARGE SCALE GENOMIC DNA]</scope>
    <source>
        <strain evidence="15">ER-17-0199</strain>
        <tissue evidence="15">Blubber</tissue>
    </source>
</reference>
<dbReference type="SUPFAM" id="SSF57667">
    <property type="entry name" value="beta-beta-alpha zinc fingers"/>
    <property type="match status" value="1"/>
</dbReference>
<evidence type="ECO:0000256" key="10">
    <source>
        <dbReference type="ARBA" id="ARBA00023242"/>
    </source>
</evidence>